<dbReference type="Pfam" id="PF13732">
    <property type="entry name" value="DrrA1-3_C"/>
    <property type="match status" value="1"/>
</dbReference>
<dbReference type="AlphaFoldDB" id="A0A8J8MEZ8"/>
<dbReference type="SMART" id="SM00382">
    <property type="entry name" value="AAA"/>
    <property type="match status" value="1"/>
</dbReference>
<dbReference type="PANTHER" id="PTHR43335">
    <property type="entry name" value="ABC TRANSPORTER, ATP-BINDING PROTEIN"/>
    <property type="match status" value="1"/>
</dbReference>
<sequence length="306" mass="34137">MLEIRGLKKNYKKFTALKGIDLKVEKGEIFGFIGPNGAGKTTTMKIACGLLSPTSGEVYVNGINALQNIRRAKQYIGYMPDFFGVYDNLKVTEYLEFYSSIYGIKGNERNKMIEDLLELVSLTDKADFFVDSLSRGMKQKLCLARCLVHNPELLVLDEPASGMDPRARADLKRILCTLIDMGKTVIISSHILSELSEVCTSIGIINNGEIVISGNVEEVTNKVYNNKVLEIEVSDSPDKAETVLKEIDFVQDINPIGNKLEVSINGDNEQIKKLLKLLVIRDVPIITLNKKTQNLEDIFLKVTKEA</sequence>
<dbReference type="RefSeq" id="WP_113674904.1">
    <property type="nucleotide sequence ID" value="NZ_CAJXUH010000010.1"/>
</dbReference>
<evidence type="ECO:0000313" key="6">
    <source>
        <dbReference type="EMBL" id="QUH31757.1"/>
    </source>
</evidence>
<comment type="similarity">
    <text evidence="1">Belongs to the ABC transporter superfamily.</text>
</comment>
<dbReference type="KEGG" id="vgu:HYG85_23615"/>
<organism evidence="6 7">
    <name type="scientific">Vallitalea guaymasensis</name>
    <dbReference type="NCBI Taxonomy" id="1185412"/>
    <lineage>
        <taxon>Bacteria</taxon>
        <taxon>Bacillati</taxon>
        <taxon>Bacillota</taxon>
        <taxon>Clostridia</taxon>
        <taxon>Lachnospirales</taxon>
        <taxon>Vallitaleaceae</taxon>
        <taxon>Vallitalea</taxon>
    </lineage>
</organism>
<evidence type="ECO:0000256" key="1">
    <source>
        <dbReference type="ARBA" id="ARBA00005417"/>
    </source>
</evidence>
<feature type="domain" description="ABC transporter" evidence="5">
    <location>
        <begin position="2"/>
        <end position="232"/>
    </location>
</feature>
<dbReference type="Proteomes" id="UP000677305">
    <property type="component" value="Chromosome"/>
</dbReference>
<evidence type="ECO:0000256" key="2">
    <source>
        <dbReference type="ARBA" id="ARBA00022448"/>
    </source>
</evidence>
<dbReference type="PANTHER" id="PTHR43335:SF3">
    <property type="entry name" value="ABC TRANSPORTER"/>
    <property type="match status" value="1"/>
</dbReference>
<reference evidence="6 7" key="1">
    <citation type="submission" date="2020-07" db="EMBL/GenBank/DDBJ databases">
        <title>Vallitalea guaymasensis genome.</title>
        <authorList>
            <person name="Postec A."/>
        </authorList>
    </citation>
    <scope>NUCLEOTIDE SEQUENCE [LARGE SCALE GENOMIC DNA]</scope>
    <source>
        <strain evidence="6 7">Ra1766G1</strain>
    </source>
</reference>
<dbReference type="EMBL" id="CP058561">
    <property type="protein sequence ID" value="QUH31757.1"/>
    <property type="molecule type" value="Genomic_DNA"/>
</dbReference>
<dbReference type="InterPro" id="IPR027417">
    <property type="entry name" value="P-loop_NTPase"/>
</dbReference>
<dbReference type="InterPro" id="IPR025302">
    <property type="entry name" value="DrrA1/2-like_C"/>
</dbReference>
<gene>
    <name evidence="6" type="ORF">HYG85_23615</name>
</gene>
<keyword evidence="7" id="KW-1185">Reference proteome</keyword>
<evidence type="ECO:0000256" key="4">
    <source>
        <dbReference type="ARBA" id="ARBA00022840"/>
    </source>
</evidence>
<evidence type="ECO:0000256" key="3">
    <source>
        <dbReference type="ARBA" id="ARBA00022741"/>
    </source>
</evidence>
<evidence type="ECO:0000259" key="5">
    <source>
        <dbReference type="PROSITE" id="PS50893"/>
    </source>
</evidence>
<dbReference type="CDD" id="cd03230">
    <property type="entry name" value="ABC_DR_subfamily_A"/>
    <property type="match status" value="1"/>
</dbReference>
<dbReference type="GO" id="GO:0016887">
    <property type="term" value="F:ATP hydrolysis activity"/>
    <property type="evidence" value="ECO:0007669"/>
    <property type="project" value="InterPro"/>
</dbReference>
<dbReference type="SUPFAM" id="SSF52540">
    <property type="entry name" value="P-loop containing nucleoside triphosphate hydrolases"/>
    <property type="match status" value="1"/>
</dbReference>
<keyword evidence="4 6" id="KW-0067">ATP-binding</keyword>
<dbReference type="InterPro" id="IPR003439">
    <property type="entry name" value="ABC_transporter-like_ATP-bd"/>
</dbReference>
<dbReference type="Gene3D" id="3.40.50.300">
    <property type="entry name" value="P-loop containing nucleotide triphosphate hydrolases"/>
    <property type="match status" value="1"/>
</dbReference>
<name>A0A8J8MEZ8_9FIRM</name>
<dbReference type="OrthoDB" id="9804819at2"/>
<keyword evidence="2" id="KW-0813">Transport</keyword>
<keyword evidence="3" id="KW-0547">Nucleotide-binding</keyword>
<dbReference type="InterPro" id="IPR003593">
    <property type="entry name" value="AAA+_ATPase"/>
</dbReference>
<proteinExistence type="inferred from homology"/>
<dbReference type="GO" id="GO:0005524">
    <property type="term" value="F:ATP binding"/>
    <property type="evidence" value="ECO:0007669"/>
    <property type="project" value="UniProtKB-KW"/>
</dbReference>
<evidence type="ECO:0000313" key="7">
    <source>
        <dbReference type="Proteomes" id="UP000677305"/>
    </source>
</evidence>
<dbReference type="PROSITE" id="PS50893">
    <property type="entry name" value="ABC_TRANSPORTER_2"/>
    <property type="match status" value="1"/>
</dbReference>
<dbReference type="Pfam" id="PF00005">
    <property type="entry name" value="ABC_tran"/>
    <property type="match status" value="1"/>
</dbReference>
<accession>A0A8J8MEZ8</accession>
<protein>
    <submittedName>
        <fullName evidence="6">ABC transporter ATP-binding protein</fullName>
    </submittedName>
</protein>